<keyword evidence="4" id="KW-0433">Leucine-rich repeat</keyword>
<keyword evidence="3" id="KW-1003">Cell membrane</keyword>
<proteinExistence type="inferred from homology"/>
<dbReference type="SUPFAM" id="SSF52058">
    <property type="entry name" value="L domain-like"/>
    <property type="match status" value="1"/>
</dbReference>
<dbReference type="GO" id="GO:0009742">
    <property type="term" value="P:brassinosteroid mediated signaling pathway"/>
    <property type="evidence" value="ECO:0007669"/>
    <property type="project" value="UniProtKB-KW"/>
</dbReference>
<dbReference type="InterPro" id="IPR003591">
    <property type="entry name" value="Leu-rich_rpt_typical-subtyp"/>
</dbReference>
<evidence type="ECO:0000256" key="12">
    <source>
        <dbReference type="SAM" id="Phobius"/>
    </source>
</evidence>
<evidence type="ECO:0000256" key="5">
    <source>
        <dbReference type="ARBA" id="ARBA00022626"/>
    </source>
</evidence>
<dbReference type="EMBL" id="LR862134">
    <property type="protein sequence ID" value="CAD1839348.1"/>
    <property type="molecule type" value="Genomic_DNA"/>
</dbReference>
<evidence type="ECO:0000256" key="4">
    <source>
        <dbReference type="ARBA" id="ARBA00022614"/>
    </source>
</evidence>
<evidence type="ECO:0000256" key="11">
    <source>
        <dbReference type="ARBA" id="ARBA00023180"/>
    </source>
</evidence>
<evidence type="ECO:0000256" key="10">
    <source>
        <dbReference type="ARBA" id="ARBA00023136"/>
    </source>
</evidence>
<comment type="subcellular location">
    <subcellularLocation>
        <location evidence="1">Cell membrane</location>
        <topology evidence="1">Single-pass type I membrane protein</topology>
    </subcellularLocation>
</comment>
<keyword evidence="5" id="KW-1070">Brassinosteroid signaling pathway</keyword>
<evidence type="ECO:0000313" key="13">
    <source>
        <dbReference type="EMBL" id="CAD1839348.1"/>
    </source>
</evidence>
<gene>
    <name evidence="13" type="ORF">CB5_LOCUS22559</name>
</gene>
<organism evidence="13">
    <name type="scientific">Ananas comosus var. bracteatus</name>
    <name type="common">red pineapple</name>
    <dbReference type="NCBI Taxonomy" id="296719"/>
    <lineage>
        <taxon>Eukaryota</taxon>
        <taxon>Viridiplantae</taxon>
        <taxon>Streptophyta</taxon>
        <taxon>Embryophyta</taxon>
        <taxon>Tracheophyta</taxon>
        <taxon>Spermatophyta</taxon>
        <taxon>Magnoliopsida</taxon>
        <taxon>Liliopsida</taxon>
        <taxon>Poales</taxon>
        <taxon>Bromeliaceae</taxon>
        <taxon>Bromelioideae</taxon>
        <taxon>Ananas</taxon>
    </lineage>
</organism>
<keyword evidence="8" id="KW-0677">Repeat</keyword>
<keyword evidence="9 12" id="KW-1133">Transmembrane helix</keyword>
<name>A0A6V7Q8P5_ANACO</name>
<dbReference type="GO" id="GO:0005886">
    <property type="term" value="C:plasma membrane"/>
    <property type="evidence" value="ECO:0007669"/>
    <property type="project" value="UniProtKB-SubCell"/>
</dbReference>
<dbReference type="Pfam" id="PF00560">
    <property type="entry name" value="LRR_1"/>
    <property type="match status" value="8"/>
</dbReference>
<keyword evidence="6 12" id="KW-0812">Transmembrane</keyword>
<evidence type="ECO:0000256" key="8">
    <source>
        <dbReference type="ARBA" id="ARBA00022737"/>
    </source>
</evidence>
<evidence type="ECO:0000256" key="3">
    <source>
        <dbReference type="ARBA" id="ARBA00022475"/>
    </source>
</evidence>
<reference evidence="13" key="1">
    <citation type="submission" date="2020-07" db="EMBL/GenBank/DDBJ databases">
        <authorList>
            <person name="Lin J."/>
        </authorList>
    </citation>
    <scope>NUCLEOTIDE SEQUENCE</scope>
</reference>
<dbReference type="AlphaFoldDB" id="A0A6V7Q8P5"/>
<evidence type="ECO:0000256" key="9">
    <source>
        <dbReference type="ARBA" id="ARBA00022989"/>
    </source>
</evidence>
<dbReference type="PANTHER" id="PTHR48063:SF90">
    <property type="entry name" value="OS11G0565920 PROTEIN"/>
    <property type="match status" value="1"/>
</dbReference>
<feature type="transmembrane region" description="Helical" evidence="12">
    <location>
        <begin position="358"/>
        <end position="379"/>
    </location>
</feature>
<comment type="similarity">
    <text evidence="2">Belongs to the RLP family.</text>
</comment>
<dbReference type="PANTHER" id="PTHR48063">
    <property type="entry name" value="LRR RECEPTOR-LIKE KINASE"/>
    <property type="match status" value="1"/>
</dbReference>
<keyword evidence="11" id="KW-0325">Glycoprotein</keyword>
<dbReference type="InterPro" id="IPR001611">
    <property type="entry name" value="Leu-rich_rpt"/>
</dbReference>
<evidence type="ECO:0000256" key="6">
    <source>
        <dbReference type="ARBA" id="ARBA00022692"/>
    </source>
</evidence>
<dbReference type="FunFam" id="3.80.10.10:FF:000383">
    <property type="entry name" value="Leucine-rich repeat receptor protein kinase EMS1"/>
    <property type="match status" value="1"/>
</dbReference>
<evidence type="ECO:0000256" key="1">
    <source>
        <dbReference type="ARBA" id="ARBA00004251"/>
    </source>
</evidence>
<keyword evidence="7" id="KW-0732">Signal</keyword>
<protein>
    <submittedName>
        <fullName evidence="13">Uncharacterized protein</fullName>
    </submittedName>
</protein>
<accession>A0A6V7Q8P5</accession>
<dbReference type="InterPro" id="IPR046956">
    <property type="entry name" value="RLP23-like"/>
</dbReference>
<dbReference type="SMART" id="SM00369">
    <property type="entry name" value="LRR_TYP"/>
    <property type="match status" value="4"/>
</dbReference>
<dbReference type="InterPro" id="IPR032675">
    <property type="entry name" value="LRR_dom_sf"/>
</dbReference>
<evidence type="ECO:0000256" key="7">
    <source>
        <dbReference type="ARBA" id="ARBA00022729"/>
    </source>
</evidence>
<dbReference type="PRINTS" id="PR00019">
    <property type="entry name" value="LEURICHRPT"/>
</dbReference>
<dbReference type="FunFam" id="3.80.10.10:FF:000111">
    <property type="entry name" value="LRR receptor-like serine/threonine-protein kinase ERECTA"/>
    <property type="match status" value="1"/>
</dbReference>
<keyword evidence="10 12" id="KW-0472">Membrane</keyword>
<dbReference type="Gene3D" id="3.80.10.10">
    <property type="entry name" value="Ribonuclease Inhibitor"/>
    <property type="match status" value="1"/>
</dbReference>
<sequence length="402" mass="44591">MASHHLYAICNMQYLFTLDMSSNKLFGELPNCWNSRSKYLMVINLSNNNLSGHLPDSLGLLGSLKFLHLNNNSLYGELPSALQNCPLVLLDLGQNKLSGAIPVWLGKLTNLTILRLMSNMFAGNILAELGQLENLQILDLSWNNLSGNIPQSFGNFSAMASTKLAKYMAQTYFVSEFSLPTPKSDESPLVYPLYQNSINEIYIATKGLDLEFSNSLYFEKSIDLSGNNLCGVIPTELVDLSALNNLNLSRNHLTGRIPNKIGNLHSLESLDLSMNELNGTIPEDIAALTSLSSLNLSYNNLSGRIPSGDQMQTLVDPTIYAGNPYLCGSSILKNCSGNETKYTPDERKHSGGVENIEIYLGMGLGFLVGLWAVYGILLFKSTWRNTYFYMIDKMYYRFFAGN</sequence>
<evidence type="ECO:0000256" key="2">
    <source>
        <dbReference type="ARBA" id="ARBA00009592"/>
    </source>
</evidence>